<dbReference type="Pfam" id="PF01843">
    <property type="entry name" value="DIL"/>
    <property type="match status" value="1"/>
</dbReference>
<evidence type="ECO:0000256" key="2">
    <source>
        <dbReference type="ARBA" id="ARBA00022741"/>
    </source>
</evidence>
<dbReference type="Gene3D" id="1.20.58.530">
    <property type="match status" value="1"/>
</dbReference>
<accession>A0A5B8MM24</accession>
<dbReference type="STRING" id="1764295.A0A5B8MM24"/>
<dbReference type="SUPFAM" id="SSF52540">
    <property type="entry name" value="P-loop containing nucleoside triphosphate hydrolases"/>
    <property type="match status" value="2"/>
</dbReference>
<evidence type="ECO:0000256" key="9">
    <source>
        <dbReference type="PROSITE-ProRule" id="PRU00782"/>
    </source>
</evidence>
<dbReference type="Gene3D" id="6.20.240.20">
    <property type="match status" value="1"/>
</dbReference>
<keyword evidence="2 9" id="KW-0547">Nucleotide-binding</keyword>
<dbReference type="GO" id="GO:0005516">
    <property type="term" value="F:calmodulin binding"/>
    <property type="evidence" value="ECO:0007669"/>
    <property type="project" value="UniProtKB-KW"/>
</dbReference>
<dbReference type="Proteomes" id="UP000316726">
    <property type="component" value="Chromosome 4"/>
</dbReference>
<dbReference type="GO" id="GO:0005524">
    <property type="term" value="F:ATP binding"/>
    <property type="evidence" value="ECO:0007669"/>
    <property type="project" value="UniProtKB-UniRule"/>
</dbReference>
<feature type="region of interest" description="Actin-binding" evidence="9">
    <location>
        <begin position="634"/>
        <end position="656"/>
    </location>
</feature>
<reference evidence="14" key="2">
    <citation type="submission" date="2021-01" db="EMBL/GenBank/DDBJ databases">
        <authorList>
            <person name="Corre E."/>
            <person name="Pelletier E."/>
            <person name="Niang G."/>
            <person name="Scheremetjew M."/>
            <person name="Finn R."/>
            <person name="Kale V."/>
            <person name="Holt S."/>
            <person name="Cochrane G."/>
            <person name="Meng A."/>
            <person name="Brown T."/>
            <person name="Cohen L."/>
        </authorList>
    </citation>
    <scope>NUCLEOTIDE SEQUENCE</scope>
    <source>
        <strain evidence="14">CCMP1205</strain>
    </source>
</reference>
<keyword evidence="16" id="KW-1185">Reference proteome</keyword>
<dbReference type="OrthoDB" id="6108017at2759"/>
<keyword evidence="6 9" id="KW-0518">Myosin</keyword>
<feature type="region of interest" description="Disordered" evidence="11">
    <location>
        <begin position="1101"/>
        <end position="1126"/>
    </location>
</feature>
<dbReference type="GO" id="GO:0000146">
    <property type="term" value="F:microfilament motor activity"/>
    <property type="evidence" value="ECO:0007669"/>
    <property type="project" value="TreeGrafter"/>
</dbReference>
<evidence type="ECO:0000256" key="10">
    <source>
        <dbReference type="SAM" id="Coils"/>
    </source>
</evidence>
<dbReference type="InterPro" id="IPR001609">
    <property type="entry name" value="Myosin_head_motor_dom-like"/>
</dbReference>
<feature type="domain" description="Dilute" evidence="12">
    <location>
        <begin position="1193"/>
        <end position="1492"/>
    </location>
</feature>
<dbReference type="EMBL" id="HBHL01010093">
    <property type="protein sequence ID" value="CAD9717877.1"/>
    <property type="molecule type" value="Transcribed_RNA"/>
</dbReference>
<dbReference type="PANTHER" id="PTHR13140">
    <property type="entry name" value="MYOSIN"/>
    <property type="match status" value="1"/>
</dbReference>
<dbReference type="InterPro" id="IPR002710">
    <property type="entry name" value="Dilute_dom"/>
</dbReference>
<dbReference type="EMBL" id="CP031037">
    <property type="protein sequence ID" value="QDZ20705.1"/>
    <property type="molecule type" value="Genomic_DNA"/>
</dbReference>
<dbReference type="PROSITE" id="PS50096">
    <property type="entry name" value="IQ"/>
    <property type="match status" value="5"/>
</dbReference>
<evidence type="ECO:0000256" key="1">
    <source>
        <dbReference type="ARBA" id="ARBA00022737"/>
    </source>
</evidence>
<dbReference type="GO" id="GO:0016459">
    <property type="term" value="C:myosin complex"/>
    <property type="evidence" value="ECO:0007669"/>
    <property type="project" value="UniProtKB-KW"/>
</dbReference>
<gene>
    <name evidence="15" type="ORF">A3770_04p32230</name>
    <name evidence="14" type="ORF">CPRI1469_LOCUS6742</name>
</gene>
<dbReference type="Pfam" id="PF00612">
    <property type="entry name" value="IQ"/>
    <property type="match status" value="3"/>
</dbReference>
<evidence type="ECO:0000256" key="6">
    <source>
        <dbReference type="ARBA" id="ARBA00023123"/>
    </source>
</evidence>
<proteinExistence type="inferred from homology"/>
<evidence type="ECO:0000256" key="5">
    <source>
        <dbReference type="ARBA" id="ARBA00023054"/>
    </source>
</evidence>
<dbReference type="CDD" id="cd23767">
    <property type="entry name" value="IQCD"/>
    <property type="match status" value="1"/>
</dbReference>
<dbReference type="FunFam" id="1.20.5.190:FF:000001">
    <property type="entry name" value="unconventional myosin-Va"/>
    <property type="match status" value="1"/>
</dbReference>
<dbReference type="GO" id="GO:0030048">
    <property type="term" value="P:actin filament-based movement"/>
    <property type="evidence" value="ECO:0007669"/>
    <property type="project" value="UniProtKB-ARBA"/>
</dbReference>
<dbReference type="PANTHER" id="PTHR13140:SF781">
    <property type="entry name" value="MYOSIN-15"/>
    <property type="match status" value="1"/>
</dbReference>
<evidence type="ECO:0000259" key="12">
    <source>
        <dbReference type="PROSITE" id="PS51126"/>
    </source>
</evidence>
<dbReference type="GO" id="GO:0051015">
    <property type="term" value="F:actin filament binding"/>
    <property type="evidence" value="ECO:0007669"/>
    <property type="project" value="TreeGrafter"/>
</dbReference>
<dbReference type="SMART" id="SM00242">
    <property type="entry name" value="MYSc"/>
    <property type="match status" value="1"/>
</dbReference>
<dbReference type="FunFam" id="1.10.10.820:FF:000001">
    <property type="entry name" value="Myosin heavy chain"/>
    <property type="match status" value="1"/>
</dbReference>
<dbReference type="PROSITE" id="PS51126">
    <property type="entry name" value="DILUTE"/>
    <property type="match status" value="1"/>
</dbReference>
<keyword evidence="4" id="KW-0112">Calmodulin-binding</keyword>
<evidence type="ECO:0000313" key="16">
    <source>
        <dbReference type="Proteomes" id="UP000316726"/>
    </source>
</evidence>
<dbReference type="GO" id="GO:0005737">
    <property type="term" value="C:cytoplasm"/>
    <property type="evidence" value="ECO:0007669"/>
    <property type="project" value="TreeGrafter"/>
</dbReference>
<keyword evidence="5 10" id="KW-0175">Coiled coil</keyword>
<keyword evidence="1" id="KW-0677">Repeat</keyword>
<name>A0A5B8MM24_9CHLO</name>
<keyword evidence="7 9" id="KW-0505">Motor protein</keyword>
<keyword evidence="3 9" id="KW-0067">ATP-binding</keyword>
<keyword evidence="8 9" id="KW-0009">Actin-binding</keyword>
<dbReference type="InterPro" id="IPR036961">
    <property type="entry name" value="Kinesin_motor_dom_sf"/>
</dbReference>
<dbReference type="PROSITE" id="PS51456">
    <property type="entry name" value="MYOSIN_MOTOR"/>
    <property type="match status" value="1"/>
</dbReference>
<sequence>MAAEATASQLALTQGSEVWFWVEDWLKATVTSVEGTTVTIEDENGGTHVVEDATEEKLPLQNPKGKGGVDDMTQLSYLNEPGVLHNLKDRYSFDSIYTYTGSILIAVNPFYPVPQLYGEHMMYSYRDRMLGELSPHVYAIAEEAFKQMSLYNQSQSVLISGESGAGKTETSKLIMNYLAFVGGHSKEKQSGEKTVEQQVLESNPILEAFGNAKTVRNNNSSRFGKYMEIQFDSKLRISGAAIRTYLLERSRVVFVNDPERTFHSFYQLCYGADDEEREALKLKPAQEYKYLAQSTCFEIEDMDNKEGYRRTKEAMSIVGMTEDDQKCVFRVVAIVLHLGNVVFVPDTEDDEKCVLAEDSGDSVNAAAELLGTQPDTLAKALSTRTRHTFDGAITSPLNAAAATHSRDSLSKTIYSKLFDWLVEKINTSIGQDANSKLTVGVLDIYGFEQFKKNDFEQFCINLANEKLQQHFNQQIFKKEQEEYKKEEIEWTYIDFVDNQDMLDLIEKKPGGIIDLLDEQCQFPKATNADFAQKLYNSFTGNKRFSKPKLSRSAFTLNHYAGNVTYDTDNFLEKNKDYVIAEHKNMLASSEYEFVASLFKDNEEEKQKEEASKGRRKSVSAFRFASLGNTFKGQLKELMTALSQTEPHYVRCIKPNNVNKPGIFETMNVLHQLRCGGVLEAIRISCAGYPSRNSFYDFAERFGLLCPSLYDEGLEDSQICEKLLELAKLEGHQIGKTKIFLKGGQMAMMDKLRTEKMNAAATIIARHLMSFVAKKNYKKKMEAIVTIQSGARSMFARKVFNHKRNTRAATKIQTRYRGHKAFKDYNKKKHAAVQIQSVFRGMKARRHAHDLKKDRSALRIQRKWKGSKERNKFLHYRSSLTKVQGLWRAKKAKEALRQLRLEARQAASLLKDKKALETKMKDMEQNVENLQEQKAELRAQLKKAKTQLADSAEAEENLAASLTEIEELKATVEQEKESNQKLQEEVSGLKEALQAAEDAKAGLEGEVAQAKEEVEKLKEEVSSKANDLEGLKTENESMAKEGEGMIEKDKKIEELASRLAEVEALNNALNSKLAEVHQTPNGKGGFMDGMRRMSNGVQMAFSNDSTPVTATPESRLSEYSADSHMSELDKQQRELEVRKHKLRAEKQGAQQSKLLELLLTNKEFHDGISVGACTTFKCLLHWNAFQAERTTIFDQIIQSVGGILEENQDNNDVLAHWLTNSVTLLALFRRFVRPPSESGIQRRSRAPSGLFAFRSSMIFSRSPAPDSSAQSSQKQVEAKYPALLFKQQLDAFVQKIFSLLRDNIKKDIAPTLNHCIHAPRGRAASAADGKKSRGGPTLSSHWTTVINIMQSLLQLMKDTHVPKFLIRKLFKQIFAFINVQLFNQLLLRRECCSFSNGEYVKTGLAELENWIHVSTTDYVGTALEELKQIRQAVSFLVIHQKPKKSLEEITNDLCPILSVQQLYRISTMYWDDKYGTETVSGEVLGRMKKMMVEDSNSSNSNTSFLLDDDPSVPFDYSQLTEDVVEMKIKLNSFPVPDFL</sequence>
<dbReference type="Gene3D" id="1.20.5.190">
    <property type="match status" value="3"/>
</dbReference>
<evidence type="ECO:0000256" key="3">
    <source>
        <dbReference type="ARBA" id="ARBA00022840"/>
    </source>
</evidence>
<dbReference type="GO" id="GO:0007015">
    <property type="term" value="P:actin filament organization"/>
    <property type="evidence" value="ECO:0007669"/>
    <property type="project" value="TreeGrafter"/>
</dbReference>
<protein>
    <submittedName>
        <fullName evidence="15">Myosin</fullName>
    </submittedName>
</protein>
<dbReference type="Pfam" id="PF00063">
    <property type="entry name" value="Myosin_head"/>
    <property type="match status" value="1"/>
</dbReference>
<evidence type="ECO:0000256" key="7">
    <source>
        <dbReference type="ARBA" id="ARBA00023175"/>
    </source>
</evidence>
<dbReference type="SMART" id="SM01132">
    <property type="entry name" value="DIL"/>
    <property type="match status" value="1"/>
</dbReference>
<dbReference type="GO" id="GO:0016020">
    <property type="term" value="C:membrane"/>
    <property type="evidence" value="ECO:0007669"/>
    <property type="project" value="TreeGrafter"/>
</dbReference>
<dbReference type="PRINTS" id="PR00193">
    <property type="entry name" value="MYOSINHEAVY"/>
</dbReference>
<evidence type="ECO:0000256" key="8">
    <source>
        <dbReference type="ARBA" id="ARBA00023203"/>
    </source>
</evidence>
<organism evidence="15 16">
    <name type="scientific">Chloropicon primus</name>
    <dbReference type="NCBI Taxonomy" id="1764295"/>
    <lineage>
        <taxon>Eukaryota</taxon>
        <taxon>Viridiplantae</taxon>
        <taxon>Chlorophyta</taxon>
        <taxon>Chloropicophyceae</taxon>
        <taxon>Chloropicales</taxon>
        <taxon>Chloropicaceae</taxon>
        <taxon>Chloropicon</taxon>
    </lineage>
</organism>
<comment type="similarity">
    <text evidence="9">Belongs to the TRAFAC class myosin-kinesin ATPase superfamily. Myosin family.</text>
</comment>
<dbReference type="InterPro" id="IPR000048">
    <property type="entry name" value="IQ_motif_EF-hand-BS"/>
</dbReference>
<feature type="binding site" evidence="9">
    <location>
        <begin position="161"/>
        <end position="168"/>
    </location>
    <ligand>
        <name>ATP</name>
        <dbReference type="ChEBI" id="CHEBI:30616"/>
    </ligand>
</feature>
<evidence type="ECO:0000313" key="15">
    <source>
        <dbReference type="EMBL" id="QDZ20705.1"/>
    </source>
</evidence>
<dbReference type="Gene3D" id="3.40.850.10">
    <property type="entry name" value="Kinesin motor domain"/>
    <property type="match status" value="1"/>
</dbReference>
<feature type="domain" description="Myosin motor" evidence="13">
    <location>
        <begin position="67"/>
        <end position="753"/>
    </location>
</feature>
<evidence type="ECO:0000256" key="11">
    <source>
        <dbReference type="SAM" id="MobiDB-lite"/>
    </source>
</evidence>
<evidence type="ECO:0000259" key="13">
    <source>
        <dbReference type="PROSITE" id="PS51456"/>
    </source>
</evidence>
<evidence type="ECO:0000256" key="4">
    <source>
        <dbReference type="ARBA" id="ARBA00022860"/>
    </source>
</evidence>
<dbReference type="Gene3D" id="1.10.10.820">
    <property type="match status" value="1"/>
</dbReference>
<reference evidence="15 16" key="1">
    <citation type="submission" date="2018-07" db="EMBL/GenBank/DDBJ databases">
        <title>The complete nuclear genome of the prasinophyte Chloropicon primus (CCMP1205).</title>
        <authorList>
            <person name="Pombert J.-F."/>
            <person name="Otis C."/>
            <person name="Turmel M."/>
            <person name="Lemieux C."/>
        </authorList>
    </citation>
    <scope>NUCLEOTIDE SEQUENCE [LARGE SCALE GENOMIC DNA]</scope>
    <source>
        <strain evidence="15 16">CCMP1205</strain>
    </source>
</reference>
<evidence type="ECO:0000313" key="14">
    <source>
        <dbReference type="EMBL" id="CAD9717877.1"/>
    </source>
</evidence>
<feature type="coiled-coil region" evidence="10">
    <location>
        <begin position="888"/>
        <end position="1078"/>
    </location>
</feature>
<dbReference type="InterPro" id="IPR027417">
    <property type="entry name" value="P-loop_NTPase"/>
</dbReference>
<dbReference type="Gene3D" id="1.20.120.720">
    <property type="entry name" value="Myosin VI head, motor domain, U50 subdomain"/>
    <property type="match status" value="1"/>
</dbReference>
<dbReference type="SMART" id="SM00015">
    <property type="entry name" value="IQ"/>
    <property type="match status" value="5"/>
</dbReference>
<feature type="compositionally biased region" description="Polar residues" evidence="11">
    <location>
        <begin position="1101"/>
        <end position="1113"/>
    </location>
</feature>